<protein>
    <submittedName>
        <fullName evidence="1">Uncharacterized protein</fullName>
    </submittedName>
</protein>
<sequence length="54" mass="6398">MNRRMRTRMSGGVRGRGLAAPSYSINLNKITKKIKQKIYYARRIFQKDIEIRVI</sequence>
<dbReference type="AlphaFoldDB" id="A0A1Z5HWE9"/>
<gene>
    <name evidence="1" type="ORF">KKC1_29870</name>
</gene>
<dbReference type="EMBL" id="BDGJ01000172">
    <property type="protein sequence ID" value="GAW93862.1"/>
    <property type="molecule type" value="Genomic_DNA"/>
</dbReference>
<organism evidence="1 2">
    <name type="scientific">Calderihabitans maritimus</name>
    <dbReference type="NCBI Taxonomy" id="1246530"/>
    <lineage>
        <taxon>Bacteria</taxon>
        <taxon>Bacillati</taxon>
        <taxon>Bacillota</taxon>
        <taxon>Clostridia</taxon>
        <taxon>Neomoorellales</taxon>
        <taxon>Calderihabitantaceae</taxon>
        <taxon>Calderihabitans</taxon>
    </lineage>
</organism>
<accession>A0A1Z5HWE9</accession>
<reference evidence="2" key="1">
    <citation type="journal article" date="2017" name="Appl. Environ. Microbiol.">
        <title>Genomic analysis of Calderihabitans maritimus KKC1, a thermophilic hydrogenogenic carboxydotrophic bacterium isolated from marine sediment.</title>
        <authorList>
            <person name="Omae K."/>
            <person name="Yoneda Y."/>
            <person name="Fukuyama Y."/>
            <person name="Yoshida T."/>
            <person name="Sako Y."/>
        </authorList>
    </citation>
    <scope>NUCLEOTIDE SEQUENCE [LARGE SCALE GENOMIC DNA]</scope>
    <source>
        <strain evidence="2">KKC1</strain>
    </source>
</reference>
<dbReference type="Proteomes" id="UP000197032">
    <property type="component" value="Unassembled WGS sequence"/>
</dbReference>
<evidence type="ECO:0000313" key="1">
    <source>
        <dbReference type="EMBL" id="GAW93862.1"/>
    </source>
</evidence>
<evidence type="ECO:0000313" key="2">
    <source>
        <dbReference type="Proteomes" id="UP000197032"/>
    </source>
</evidence>
<name>A0A1Z5HWE9_9FIRM</name>
<comment type="caution">
    <text evidence="1">The sequence shown here is derived from an EMBL/GenBank/DDBJ whole genome shotgun (WGS) entry which is preliminary data.</text>
</comment>
<proteinExistence type="predicted"/>
<keyword evidence="2" id="KW-1185">Reference proteome</keyword>